<evidence type="ECO:0000256" key="12">
    <source>
        <dbReference type="ARBA" id="ARBA00022729"/>
    </source>
</evidence>
<evidence type="ECO:0000256" key="15">
    <source>
        <dbReference type="ARBA" id="ARBA00022777"/>
    </source>
</evidence>
<keyword evidence="7" id="KW-0723">Serine/threonine-protein kinase</keyword>
<evidence type="ECO:0000256" key="13">
    <source>
        <dbReference type="ARBA" id="ARBA00022737"/>
    </source>
</evidence>
<evidence type="ECO:0000256" key="9">
    <source>
        <dbReference type="ARBA" id="ARBA00022614"/>
    </source>
</evidence>
<gene>
    <name evidence="30" type="ORF">TorRG33x02_217940</name>
</gene>
<evidence type="ECO:0000256" key="3">
    <source>
        <dbReference type="ARBA" id="ARBA00009592"/>
    </source>
</evidence>
<dbReference type="Gene3D" id="3.30.200.20">
    <property type="entry name" value="Phosphorylase Kinase, domain 1"/>
    <property type="match status" value="1"/>
</dbReference>
<keyword evidence="9" id="KW-0433">Leucine-rich repeat</keyword>
<evidence type="ECO:0000256" key="6">
    <source>
        <dbReference type="ARBA" id="ARBA00022512"/>
    </source>
</evidence>
<dbReference type="STRING" id="63057.A0A2P5EA65"/>
<dbReference type="Pfam" id="PF00560">
    <property type="entry name" value="LRR_1"/>
    <property type="match status" value="4"/>
</dbReference>
<evidence type="ECO:0000256" key="21">
    <source>
        <dbReference type="ARBA" id="ARBA00023170"/>
    </source>
</evidence>
<dbReference type="GO" id="GO:0005524">
    <property type="term" value="F:ATP binding"/>
    <property type="evidence" value="ECO:0007669"/>
    <property type="project" value="UniProtKB-UniRule"/>
</dbReference>
<keyword evidence="10" id="KW-0808">Transferase</keyword>
<proteinExistence type="inferred from homology"/>
<comment type="catalytic activity">
    <reaction evidence="24">
        <text>L-threonyl-[protein] + ATP = O-phospho-L-threonyl-[protein] + ADP + H(+)</text>
        <dbReference type="Rhea" id="RHEA:46608"/>
        <dbReference type="Rhea" id="RHEA-COMP:11060"/>
        <dbReference type="Rhea" id="RHEA-COMP:11605"/>
        <dbReference type="ChEBI" id="CHEBI:15378"/>
        <dbReference type="ChEBI" id="CHEBI:30013"/>
        <dbReference type="ChEBI" id="CHEBI:30616"/>
        <dbReference type="ChEBI" id="CHEBI:61977"/>
        <dbReference type="ChEBI" id="CHEBI:456216"/>
        <dbReference type="EC" id="2.7.11.1"/>
    </reaction>
</comment>
<evidence type="ECO:0000256" key="27">
    <source>
        <dbReference type="SAM" id="Phobius"/>
    </source>
</evidence>
<dbReference type="FunFam" id="1.10.510.10:FF:000445">
    <property type="entry name" value="MDIS1-interacting receptor like kinase 2"/>
    <property type="match status" value="1"/>
</dbReference>
<dbReference type="InterPro" id="IPR001611">
    <property type="entry name" value="Leu-rich_rpt"/>
</dbReference>
<dbReference type="FunFam" id="3.80.10.10:FF:000111">
    <property type="entry name" value="LRR receptor-like serine/threonine-protein kinase ERECTA"/>
    <property type="match status" value="1"/>
</dbReference>
<evidence type="ECO:0000256" key="17">
    <source>
        <dbReference type="ARBA" id="ARBA00022843"/>
    </source>
</evidence>
<dbReference type="InterPro" id="IPR011009">
    <property type="entry name" value="Kinase-like_dom_sf"/>
</dbReference>
<evidence type="ECO:0000313" key="30">
    <source>
        <dbReference type="EMBL" id="PON82426.1"/>
    </source>
</evidence>
<comment type="catalytic activity">
    <reaction evidence="25">
        <text>L-seryl-[protein] + ATP = O-phospho-L-seryl-[protein] + ADP + H(+)</text>
        <dbReference type="Rhea" id="RHEA:17989"/>
        <dbReference type="Rhea" id="RHEA-COMP:9863"/>
        <dbReference type="Rhea" id="RHEA-COMP:11604"/>
        <dbReference type="ChEBI" id="CHEBI:15378"/>
        <dbReference type="ChEBI" id="CHEBI:29999"/>
        <dbReference type="ChEBI" id="CHEBI:30616"/>
        <dbReference type="ChEBI" id="CHEBI:83421"/>
        <dbReference type="ChEBI" id="CHEBI:456216"/>
        <dbReference type="EC" id="2.7.11.1"/>
    </reaction>
</comment>
<dbReference type="PANTHER" id="PTHR48053">
    <property type="entry name" value="LEUCINE RICH REPEAT FAMILY PROTEIN, EXPRESSED"/>
    <property type="match status" value="1"/>
</dbReference>
<evidence type="ECO:0000256" key="19">
    <source>
        <dbReference type="ARBA" id="ARBA00023136"/>
    </source>
</evidence>
<dbReference type="Pfam" id="PF13855">
    <property type="entry name" value="LRR_8"/>
    <property type="match status" value="3"/>
</dbReference>
<evidence type="ECO:0000256" key="14">
    <source>
        <dbReference type="ARBA" id="ARBA00022741"/>
    </source>
</evidence>
<evidence type="ECO:0000256" key="22">
    <source>
        <dbReference type="ARBA" id="ARBA00023180"/>
    </source>
</evidence>
<evidence type="ECO:0000256" key="20">
    <source>
        <dbReference type="ARBA" id="ARBA00023157"/>
    </source>
</evidence>
<feature type="transmembrane region" description="Helical" evidence="27">
    <location>
        <begin position="459"/>
        <end position="480"/>
    </location>
</feature>
<keyword evidence="16 26" id="KW-0067">ATP-binding</keyword>
<name>A0A2P5EA65_TREOI</name>
<keyword evidence="8" id="KW-0597">Phosphoprotein</keyword>
<evidence type="ECO:0000256" key="4">
    <source>
        <dbReference type="ARBA" id="ARBA00012513"/>
    </source>
</evidence>
<dbReference type="PROSITE" id="PS51450">
    <property type="entry name" value="LRR"/>
    <property type="match status" value="1"/>
</dbReference>
<feature type="chain" id="PRO_5015193641" description="non-specific serine/threonine protein kinase" evidence="28">
    <location>
        <begin position="21"/>
        <end position="835"/>
    </location>
</feature>
<feature type="signal peptide" evidence="28">
    <location>
        <begin position="1"/>
        <end position="20"/>
    </location>
</feature>
<keyword evidence="21" id="KW-0675">Receptor</keyword>
<dbReference type="OrthoDB" id="676979at2759"/>
<dbReference type="PANTHER" id="PTHR48053:SF126">
    <property type="entry name" value="MDIS1-INTERACTING RECEPTOR LIKE KINASE 2-LIKE ISOFORM X1"/>
    <property type="match status" value="1"/>
</dbReference>
<evidence type="ECO:0000256" key="16">
    <source>
        <dbReference type="ARBA" id="ARBA00022840"/>
    </source>
</evidence>
<evidence type="ECO:0000256" key="2">
    <source>
        <dbReference type="ARBA" id="ARBA00004251"/>
    </source>
</evidence>
<accession>A0A2P5EA65</accession>
<evidence type="ECO:0000256" key="7">
    <source>
        <dbReference type="ARBA" id="ARBA00022527"/>
    </source>
</evidence>
<evidence type="ECO:0000256" key="18">
    <source>
        <dbReference type="ARBA" id="ARBA00022989"/>
    </source>
</evidence>
<dbReference type="FunFam" id="3.30.200.20:FF:000309">
    <property type="entry name" value="Leucine-rich repeat receptor protein kinase MSP1"/>
    <property type="match status" value="1"/>
</dbReference>
<dbReference type="PROSITE" id="PS00109">
    <property type="entry name" value="PROTEIN_KINASE_TYR"/>
    <property type="match status" value="1"/>
</dbReference>
<keyword evidence="15 30" id="KW-0418">Kinase</keyword>
<dbReference type="PROSITE" id="PS00107">
    <property type="entry name" value="PROTEIN_KINASE_ATP"/>
    <property type="match status" value="1"/>
</dbReference>
<keyword evidence="19 27" id="KW-0472">Membrane</keyword>
<comment type="similarity">
    <text evidence="3">Belongs to the RLP family.</text>
</comment>
<keyword evidence="11 27" id="KW-0812">Transmembrane</keyword>
<keyword evidence="22" id="KW-0325">Glycoprotein</keyword>
<dbReference type="GO" id="GO:0005886">
    <property type="term" value="C:plasma membrane"/>
    <property type="evidence" value="ECO:0007669"/>
    <property type="project" value="UniProtKB-SubCell"/>
</dbReference>
<dbReference type="FunFam" id="3.80.10.10:FF:000775">
    <property type="entry name" value="Predicted protein"/>
    <property type="match status" value="1"/>
</dbReference>
<dbReference type="InterPro" id="IPR000719">
    <property type="entry name" value="Prot_kinase_dom"/>
</dbReference>
<evidence type="ECO:0000256" key="25">
    <source>
        <dbReference type="ARBA" id="ARBA00048679"/>
    </source>
</evidence>
<feature type="binding site" evidence="26">
    <location>
        <position position="552"/>
    </location>
    <ligand>
        <name>ATP</name>
        <dbReference type="ChEBI" id="CHEBI:30616"/>
    </ligand>
</feature>
<dbReference type="InterPro" id="IPR051716">
    <property type="entry name" value="Plant_RL_S/T_kinase"/>
</dbReference>
<evidence type="ECO:0000256" key="23">
    <source>
        <dbReference type="ARBA" id="ARBA00038043"/>
    </source>
</evidence>
<dbReference type="AlphaFoldDB" id="A0A2P5EA65"/>
<dbReference type="InterPro" id="IPR032675">
    <property type="entry name" value="LRR_dom_sf"/>
</dbReference>
<keyword evidence="31" id="KW-1185">Reference proteome</keyword>
<dbReference type="SMART" id="SM00369">
    <property type="entry name" value="LRR_TYP"/>
    <property type="match status" value="7"/>
</dbReference>
<dbReference type="GO" id="GO:0010074">
    <property type="term" value="P:maintenance of meristem identity"/>
    <property type="evidence" value="ECO:0007669"/>
    <property type="project" value="UniProtKB-ARBA"/>
</dbReference>
<dbReference type="InParanoid" id="A0A2P5EA65"/>
<keyword evidence="18 27" id="KW-1133">Transmembrane helix</keyword>
<keyword evidence="5" id="KW-1003">Cell membrane</keyword>
<comment type="similarity">
    <text evidence="23">Belongs to the polygalacturonase-inhibiting protein family.</text>
</comment>
<dbReference type="EC" id="2.7.11.1" evidence="4"/>
<evidence type="ECO:0000313" key="31">
    <source>
        <dbReference type="Proteomes" id="UP000237000"/>
    </source>
</evidence>
<dbReference type="Proteomes" id="UP000237000">
    <property type="component" value="Unassembled WGS sequence"/>
</dbReference>
<reference evidence="31" key="1">
    <citation type="submission" date="2016-06" db="EMBL/GenBank/DDBJ databases">
        <title>Parallel loss of symbiosis genes in relatives of nitrogen-fixing non-legume Parasponia.</title>
        <authorList>
            <person name="Van Velzen R."/>
            <person name="Holmer R."/>
            <person name="Bu F."/>
            <person name="Rutten L."/>
            <person name="Van Zeijl A."/>
            <person name="Liu W."/>
            <person name="Santuari L."/>
            <person name="Cao Q."/>
            <person name="Sharma T."/>
            <person name="Shen D."/>
            <person name="Roswanjaya Y."/>
            <person name="Wardhani T."/>
            <person name="Kalhor M.S."/>
            <person name="Jansen J."/>
            <person name="Van den Hoogen J."/>
            <person name="Gungor B."/>
            <person name="Hartog M."/>
            <person name="Hontelez J."/>
            <person name="Verver J."/>
            <person name="Yang W.-C."/>
            <person name="Schijlen E."/>
            <person name="Repin R."/>
            <person name="Schilthuizen M."/>
            <person name="Schranz E."/>
            <person name="Heidstra R."/>
            <person name="Miyata K."/>
            <person name="Fedorova E."/>
            <person name="Kohlen W."/>
            <person name="Bisseling T."/>
            <person name="Smit S."/>
            <person name="Geurts R."/>
        </authorList>
    </citation>
    <scope>NUCLEOTIDE SEQUENCE [LARGE SCALE GENOMIC DNA]</scope>
    <source>
        <strain evidence="31">cv. RG33-2</strain>
    </source>
</reference>
<keyword evidence="6" id="KW-0134">Cell wall</keyword>
<comment type="subcellular location">
    <subcellularLocation>
        <location evidence="2">Cell membrane</location>
        <topology evidence="2">Single-pass type I membrane protein</topology>
    </subcellularLocation>
    <subcellularLocation>
        <location evidence="1">Secreted</location>
        <location evidence="1">Cell wall</location>
    </subcellularLocation>
</comment>
<dbReference type="InterPro" id="IPR008266">
    <property type="entry name" value="Tyr_kinase_AS"/>
</dbReference>
<keyword evidence="14 26" id="KW-0547">Nucleotide-binding</keyword>
<dbReference type="FunFam" id="3.80.10.10:FF:000400">
    <property type="entry name" value="Nuclear pore complex protein NUP107"/>
    <property type="match status" value="1"/>
</dbReference>
<organism evidence="30 31">
    <name type="scientific">Trema orientale</name>
    <name type="common">Charcoal tree</name>
    <name type="synonym">Celtis orientalis</name>
    <dbReference type="NCBI Taxonomy" id="63057"/>
    <lineage>
        <taxon>Eukaryota</taxon>
        <taxon>Viridiplantae</taxon>
        <taxon>Streptophyta</taxon>
        <taxon>Embryophyta</taxon>
        <taxon>Tracheophyta</taxon>
        <taxon>Spermatophyta</taxon>
        <taxon>Magnoliopsida</taxon>
        <taxon>eudicotyledons</taxon>
        <taxon>Gunneridae</taxon>
        <taxon>Pentapetalae</taxon>
        <taxon>rosids</taxon>
        <taxon>fabids</taxon>
        <taxon>Rosales</taxon>
        <taxon>Cannabaceae</taxon>
        <taxon>Trema</taxon>
    </lineage>
</organism>
<evidence type="ECO:0000256" key="11">
    <source>
        <dbReference type="ARBA" id="ARBA00022692"/>
    </source>
</evidence>
<feature type="domain" description="Protein kinase" evidence="29">
    <location>
        <begin position="524"/>
        <end position="798"/>
    </location>
</feature>
<dbReference type="GO" id="GO:0004674">
    <property type="term" value="F:protein serine/threonine kinase activity"/>
    <property type="evidence" value="ECO:0007669"/>
    <property type="project" value="UniProtKB-KW"/>
</dbReference>
<evidence type="ECO:0000256" key="24">
    <source>
        <dbReference type="ARBA" id="ARBA00047899"/>
    </source>
</evidence>
<evidence type="ECO:0000259" key="29">
    <source>
        <dbReference type="PROSITE" id="PS50011"/>
    </source>
</evidence>
<keyword evidence="17" id="KW-0832">Ubl conjugation</keyword>
<dbReference type="EMBL" id="JXTC01000195">
    <property type="protein sequence ID" value="PON82426.1"/>
    <property type="molecule type" value="Genomic_DNA"/>
</dbReference>
<evidence type="ECO:0000256" key="28">
    <source>
        <dbReference type="SAM" id="SignalP"/>
    </source>
</evidence>
<evidence type="ECO:0000256" key="5">
    <source>
        <dbReference type="ARBA" id="ARBA00022475"/>
    </source>
</evidence>
<sequence length="835" mass="93899">MQISSIISMLVTLWIVLVKASHYDSISAVLPNVFIGDLQDAHVLRCLQQSGWWNGEYVYNSSYCTWPGITCDHAAHITEIKLSNLKEYSSDRNVVPNRTLAKLNFSCVPDLLRLSMHHSRLVGIIPEHIGALSKLTYLDLSWNYLTGQLPLSLANLSQLVELGLSFNRLSGFIPQGLGSNWKSLVFLYMSSNHFQGPIPLSFLNLTNLMHLHMSYNYINGSIPAGIGNLKNLERLALRENNLTGPLPSTLFQLNKLRFLSFRYNSITGSLPKALGHLTNLTSLILSSNQFAGPIPPEIGNLTKLVFLSLQRNKLTGFIPLEFRNLKELTRLSLAFNNLSGPIFPSLSGLDRIEYLHLSSNHINGSIDSDIGNFKNLIELDLSNNNLSGIIPSQLVNFKKLTALNLSRNYFRGPIKNDILNRFSYESFMGNKDLCSDNDIFVNVFPRCSKHNPCKGIAKIMRIILPISIFLGFFFIGLLLLRVFHLRKRRVQHDNTATKNGDILSIWNYDGNIAFEDIIKATEDFDIRYCIGTGGYGSVYRVQLPNDKVVALKKLHGYEAEELTSVKSFTNEVKTLTEIRHRNIIRLYGFCMHKRCMFLIYEYMERGSLFCALRNDAEAVELDWSKRVNVIKSVAHALSYMHHDCTPPIVHRDVTTSNILLNSELEAFISDFGIARQIYPDSSNHTIRAGTNGYIAPELAYTMALSEKCDVFSFGVVALETLMGKHPRELLSLLLSSSSSSLSAQNMLLSEILDQRLSPPRNVLVARDVVLVASLAFACINAKPSFRPSMKQVSQHLLARKGLLTKYFSDFSLGELMIPERLLDADSETGTTDVQW</sequence>
<evidence type="ECO:0000256" key="26">
    <source>
        <dbReference type="PROSITE-ProRule" id="PRU10141"/>
    </source>
</evidence>
<dbReference type="SUPFAM" id="SSF52058">
    <property type="entry name" value="L domain-like"/>
    <property type="match status" value="1"/>
</dbReference>
<dbReference type="Pfam" id="PF00069">
    <property type="entry name" value="Pkinase"/>
    <property type="match status" value="1"/>
</dbReference>
<evidence type="ECO:0000256" key="8">
    <source>
        <dbReference type="ARBA" id="ARBA00022553"/>
    </source>
</evidence>
<dbReference type="Gene3D" id="1.10.510.10">
    <property type="entry name" value="Transferase(Phosphotransferase) domain 1"/>
    <property type="match status" value="1"/>
</dbReference>
<dbReference type="GO" id="GO:0010082">
    <property type="term" value="P:regulation of root meristem growth"/>
    <property type="evidence" value="ECO:0007669"/>
    <property type="project" value="UniProtKB-ARBA"/>
</dbReference>
<keyword evidence="6" id="KW-0964">Secreted</keyword>
<keyword evidence="13" id="KW-0677">Repeat</keyword>
<keyword evidence="20" id="KW-1015">Disulfide bond</keyword>
<dbReference type="Gene3D" id="3.80.10.10">
    <property type="entry name" value="Ribonuclease Inhibitor"/>
    <property type="match status" value="2"/>
</dbReference>
<keyword evidence="12 28" id="KW-0732">Signal</keyword>
<dbReference type="PROSITE" id="PS50011">
    <property type="entry name" value="PROTEIN_KINASE_DOM"/>
    <property type="match status" value="1"/>
</dbReference>
<evidence type="ECO:0000256" key="1">
    <source>
        <dbReference type="ARBA" id="ARBA00004191"/>
    </source>
</evidence>
<comment type="caution">
    <text evidence="30">The sequence shown here is derived from an EMBL/GenBank/DDBJ whole genome shotgun (WGS) entry which is preliminary data.</text>
</comment>
<dbReference type="InterPro" id="IPR017441">
    <property type="entry name" value="Protein_kinase_ATP_BS"/>
</dbReference>
<evidence type="ECO:0000256" key="10">
    <source>
        <dbReference type="ARBA" id="ARBA00022679"/>
    </source>
</evidence>
<dbReference type="SUPFAM" id="SSF56112">
    <property type="entry name" value="Protein kinase-like (PK-like)"/>
    <property type="match status" value="1"/>
</dbReference>
<protein>
    <recommendedName>
        <fullName evidence="4">non-specific serine/threonine protein kinase</fullName>
        <ecNumber evidence="4">2.7.11.1</ecNumber>
    </recommendedName>
</protein>
<dbReference type="SMART" id="SM00365">
    <property type="entry name" value="LRR_SD22"/>
    <property type="match status" value="4"/>
</dbReference>
<dbReference type="InterPro" id="IPR003591">
    <property type="entry name" value="Leu-rich_rpt_typical-subtyp"/>
</dbReference>